<organism evidence="1 2">
    <name type="scientific">Panagrolaimus sp. PS1159</name>
    <dbReference type="NCBI Taxonomy" id="55785"/>
    <lineage>
        <taxon>Eukaryota</taxon>
        <taxon>Metazoa</taxon>
        <taxon>Ecdysozoa</taxon>
        <taxon>Nematoda</taxon>
        <taxon>Chromadorea</taxon>
        <taxon>Rhabditida</taxon>
        <taxon>Tylenchina</taxon>
        <taxon>Panagrolaimomorpha</taxon>
        <taxon>Panagrolaimoidea</taxon>
        <taxon>Panagrolaimidae</taxon>
        <taxon>Panagrolaimus</taxon>
    </lineage>
</organism>
<evidence type="ECO:0000313" key="1">
    <source>
        <dbReference type="Proteomes" id="UP000887580"/>
    </source>
</evidence>
<sequence>MAAAAAETTTTALSFNSSITAEIEEYSEDSPPKSIRELKFINNVVADTLSIIFNILMLFIINTQAKNQLKQYRKVLLMNTIVDLIYSIHTILFQPTVFVVDGYFFMVMEGFFQYWPQPFTTIFCHTHLFMLYVTLTVVPVQFVYRYLLICRNIELNNFNFLVLVGIAIFVSGSYAGTWLFNFWPKTSDKILEKYLDNSKWWLSSDKHIPPFAVAFYDDMSYVAPFSAIIMLVIYKNKK</sequence>
<evidence type="ECO:0000313" key="2">
    <source>
        <dbReference type="WBParaSite" id="PS1159_v2.g2472.t1"/>
    </source>
</evidence>
<name>A0AC35G8U2_9BILA</name>
<dbReference type="Proteomes" id="UP000887580">
    <property type="component" value="Unplaced"/>
</dbReference>
<protein>
    <submittedName>
        <fullName evidence="2">Uncharacterized protein</fullName>
    </submittedName>
</protein>
<accession>A0AC35G8U2</accession>
<reference evidence="2" key="1">
    <citation type="submission" date="2022-11" db="UniProtKB">
        <authorList>
            <consortium name="WormBaseParasite"/>
        </authorList>
    </citation>
    <scope>IDENTIFICATION</scope>
</reference>
<proteinExistence type="predicted"/>
<dbReference type="WBParaSite" id="PS1159_v2.g2472.t1">
    <property type="protein sequence ID" value="PS1159_v2.g2472.t1"/>
    <property type="gene ID" value="PS1159_v2.g2472"/>
</dbReference>